<dbReference type="STRING" id="27342.A0A0H2S3C5"/>
<keyword evidence="4" id="KW-1185">Reference proteome</keyword>
<evidence type="ECO:0000256" key="1">
    <source>
        <dbReference type="ARBA" id="ARBA00023002"/>
    </source>
</evidence>
<dbReference type="SUPFAM" id="SSF51430">
    <property type="entry name" value="NAD(P)-linked oxidoreductase"/>
    <property type="match status" value="1"/>
</dbReference>
<evidence type="ECO:0000313" key="3">
    <source>
        <dbReference type="EMBL" id="KLO18489.1"/>
    </source>
</evidence>
<dbReference type="InterPro" id="IPR036812">
    <property type="entry name" value="NAD(P)_OxRdtase_dom_sf"/>
</dbReference>
<dbReference type="Gene3D" id="3.20.20.100">
    <property type="entry name" value="NADP-dependent oxidoreductase domain"/>
    <property type="match status" value="1"/>
</dbReference>
<evidence type="ECO:0000259" key="2">
    <source>
        <dbReference type="Pfam" id="PF00248"/>
    </source>
</evidence>
<organism evidence="3 4">
    <name type="scientific">Schizopora paradoxa</name>
    <dbReference type="NCBI Taxonomy" id="27342"/>
    <lineage>
        <taxon>Eukaryota</taxon>
        <taxon>Fungi</taxon>
        <taxon>Dikarya</taxon>
        <taxon>Basidiomycota</taxon>
        <taxon>Agaricomycotina</taxon>
        <taxon>Agaricomycetes</taxon>
        <taxon>Hymenochaetales</taxon>
        <taxon>Schizoporaceae</taxon>
        <taxon>Schizopora</taxon>
    </lineage>
</organism>
<accession>A0A0H2S3C5</accession>
<dbReference type="Pfam" id="PF00248">
    <property type="entry name" value="Aldo_ket_red"/>
    <property type="match status" value="1"/>
</dbReference>
<evidence type="ECO:0000313" key="4">
    <source>
        <dbReference type="Proteomes" id="UP000053477"/>
    </source>
</evidence>
<dbReference type="InterPro" id="IPR023210">
    <property type="entry name" value="NADP_OxRdtase_dom"/>
</dbReference>
<dbReference type="PANTHER" id="PTHR43625:SF40">
    <property type="entry name" value="ALDO-KETO REDUCTASE YAKC [NADP(+)]"/>
    <property type="match status" value="1"/>
</dbReference>
<name>A0A0H2S3C5_9AGAM</name>
<dbReference type="AlphaFoldDB" id="A0A0H2S3C5"/>
<keyword evidence="1" id="KW-0560">Oxidoreductase</keyword>
<protein>
    <submittedName>
        <fullName evidence="3">Aldo/keto reductase</fullName>
    </submittedName>
</protein>
<dbReference type="EMBL" id="KQ085894">
    <property type="protein sequence ID" value="KLO18489.1"/>
    <property type="molecule type" value="Genomic_DNA"/>
</dbReference>
<dbReference type="InParanoid" id="A0A0H2S3C5"/>
<feature type="domain" description="NADP-dependent oxidoreductase" evidence="2">
    <location>
        <begin position="11"/>
        <end position="296"/>
    </location>
</feature>
<dbReference type="InterPro" id="IPR050791">
    <property type="entry name" value="Aldo-Keto_reductase"/>
</dbReference>
<gene>
    <name evidence="3" type="ORF">SCHPADRAFT_899702</name>
</gene>
<dbReference type="Proteomes" id="UP000053477">
    <property type="component" value="Unassembled WGS sequence"/>
</dbReference>
<dbReference type="PANTHER" id="PTHR43625">
    <property type="entry name" value="AFLATOXIN B1 ALDEHYDE REDUCTASE"/>
    <property type="match status" value="1"/>
</dbReference>
<reference evidence="3 4" key="1">
    <citation type="submission" date="2015-04" db="EMBL/GenBank/DDBJ databases">
        <title>Complete genome sequence of Schizopora paradoxa KUC8140, a cosmopolitan wood degrader in East Asia.</title>
        <authorList>
            <consortium name="DOE Joint Genome Institute"/>
            <person name="Min B."/>
            <person name="Park H."/>
            <person name="Jang Y."/>
            <person name="Kim J.-J."/>
            <person name="Kim K.H."/>
            <person name="Pangilinan J."/>
            <person name="Lipzen A."/>
            <person name="Riley R."/>
            <person name="Grigoriev I.V."/>
            <person name="Spatafora J.W."/>
            <person name="Choi I.-G."/>
        </authorList>
    </citation>
    <scope>NUCLEOTIDE SEQUENCE [LARGE SCALE GENOMIC DNA]</scope>
    <source>
        <strain evidence="3 4">KUC8140</strain>
    </source>
</reference>
<dbReference type="OrthoDB" id="37537at2759"/>
<sequence>MGIGAYYGPTEGNAQELLTYAADRGMTFWDCADIYGSSEEELGKWFASTGRRKDVFLATKFGARDPEAHSLASISGGPISKPSYIKRAFARSLKNLQTDYVDLYYQHRVDTTVPIEIVLEALREFVENGKIKWIGLSECSADTLKRAKAVKVVGEKVITAQMEFGPFELFVEKRGFAEEAEKLGVGIVAYSPLGRGLVSGRFRSRADFAQDDIRLFLPRFSEESFPKNIELTDKIKAIGEKYGASSSQVSLAWILAEHSTFIPIPGCRTIERLEDNAKGAELPLSAEDVKAIRSLVEAADVQGERYPPAILANCEVDSLALSEWKGEV</sequence>
<proteinExistence type="predicted"/>
<dbReference type="GO" id="GO:0016491">
    <property type="term" value="F:oxidoreductase activity"/>
    <property type="evidence" value="ECO:0007669"/>
    <property type="project" value="UniProtKB-KW"/>
</dbReference>
<dbReference type="GO" id="GO:0005737">
    <property type="term" value="C:cytoplasm"/>
    <property type="evidence" value="ECO:0007669"/>
    <property type="project" value="TreeGrafter"/>
</dbReference>